<feature type="compositionally biased region" description="Basic residues" evidence="1">
    <location>
        <begin position="96"/>
        <end position="107"/>
    </location>
</feature>
<comment type="caution">
    <text evidence="2">The sequence shown here is derived from an EMBL/GenBank/DDBJ whole genome shotgun (WGS) entry which is preliminary data.</text>
</comment>
<dbReference type="EMBL" id="MU826359">
    <property type="protein sequence ID" value="KAJ7379300.1"/>
    <property type="molecule type" value="Genomic_DNA"/>
</dbReference>
<accession>A0A9W9ZDK3</accession>
<sequence>MVLRQCLACNTSILGTLQICTCGHVFEDVRQIGGKRFSEYRANLYTRLESKRLKFTEDENKAQSDSDSTDGDPEKQVVLKPKMKSRPARPSSSKPRSNKGKRKRRNAKVTQEHRHGNKTVSLFQSPEEEAARFSRALQEINRRIMGQSMAWLS</sequence>
<feature type="region of interest" description="Disordered" evidence="1">
    <location>
        <begin position="53"/>
        <end position="128"/>
    </location>
</feature>
<proteinExistence type="predicted"/>
<evidence type="ECO:0000256" key="1">
    <source>
        <dbReference type="SAM" id="MobiDB-lite"/>
    </source>
</evidence>
<evidence type="ECO:0000313" key="3">
    <source>
        <dbReference type="Proteomes" id="UP001163046"/>
    </source>
</evidence>
<dbReference type="OrthoDB" id="5976329at2759"/>
<protein>
    <submittedName>
        <fullName evidence="2">Uncharacterized protein</fullName>
    </submittedName>
</protein>
<keyword evidence="3" id="KW-1185">Reference proteome</keyword>
<gene>
    <name evidence="2" type="ORF">OS493_017813</name>
</gene>
<name>A0A9W9ZDK3_9CNID</name>
<evidence type="ECO:0000313" key="2">
    <source>
        <dbReference type="EMBL" id="KAJ7379300.1"/>
    </source>
</evidence>
<dbReference type="AlphaFoldDB" id="A0A9W9ZDK3"/>
<organism evidence="2 3">
    <name type="scientific">Desmophyllum pertusum</name>
    <dbReference type="NCBI Taxonomy" id="174260"/>
    <lineage>
        <taxon>Eukaryota</taxon>
        <taxon>Metazoa</taxon>
        <taxon>Cnidaria</taxon>
        <taxon>Anthozoa</taxon>
        <taxon>Hexacorallia</taxon>
        <taxon>Scleractinia</taxon>
        <taxon>Caryophylliina</taxon>
        <taxon>Caryophylliidae</taxon>
        <taxon>Desmophyllum</taxon>
    </lineage>
</organism>
<reference evidence="2" key="1">
    <citation type="submission" date="2023-01" db="EMBL/GenBank/DDBJ databases">
        <title>Genome assembly of the deep-sea coral Lophelia pertusa.</title>
        <authorList>
            <person name="Herrera S."/>
            <person name="Cordes E."/>
        </authorList>
    </citation>
    <scope>NUCLEOTIDE SEQUENCE</scope>
    <source>
        <strain evidence="2">USNM1676648</strain>
        <tissue evidence="2">Polyp</tissue>
    </source>
</reference>
<feature type="compositionally biased region" description="Basic and acidic residues" evidence="1">
    <location>
        <begin position="53"/>
        <end position="64"/>
    </location>
</feature>
<dbReference type="Proteomes" id="UP001163046">
    <property type="component" value="Unassembled WGS sequence"/>
</dbReference>